<feature type="region of interest" description="Disordered" evidence="1">
    <location>
        <begin position="148"/>
        <end position="264"/>
    </location>
</feature>
<dbReference type="GO" id="GO:0005643">
    <property type="term" value="C:nuclear pore"/>
    <property type="evidence" value="ECO:0007669"/>
    <property type="project" value="TreeGrafter"/>
</dbReference>
<organism evidence="3 4">
    <name type="scientific">Triparma laevis f. inornata</name>
    <dbReference type="NCBI Taxonomy" id="1714386"/>
    <lineage>
        <taxon>Eukaryota</taxon>
        <taxon>Sar</taxon>
        <taxon>Stramenopiles</taxon>
        <taxon>Ochrophyta</taxon>
        <taxon>Bolidophyceae</taxon>
        <taxon>Parmales</taxon>
        <taxon>Triparmaceae</taxon>
        <taxon>Triparma</taxon>
    </lineage>
</organism>
<dbReference type="GO" id="GO:0005096">
    <property type="term" value="F:GTPase activator activity"/>
    <property type="evidence" value="ECO:0007669"/>
    <property type="project" value="TreeGrafter"/>
</dbReference>
<dbReference type="PROSITE" id="PS50196">
    <property type="entry name" value="RANBD1"/>
    <property type="match status" value="1"/>
</dbReference>
<feature type="compositionally biased region" description="Pro residues" evidence="1">
    <location>
        <begin position="224"/>
        <end position="245"/>
    </location>
</feature>
<feature type="region of interest" description="Disordered" evidence="1">
    <location>
        <begin position="341"/>
        <end position="372"/>
    </location>
</feature>
<dbReference type="InterPro" id="IPR000156">
    <property type="entry name" value="Ran_bind_dom"/>
</dbReference>
<sequence length="372" mass="38314">MSSAKRQRSPSSSPADAKKKKVQRSAQEAPSPLTDPPKDDEKTKSEGAVVDPTAPKNSATNAPAVPSPTATAPSSPLKTSVFNSIFDTGGGFSTMAKQNTTNNSTTAPQTATTTAATSSATTTAFESSGFATFNSGSNPFKIAVAKAGSNSSGFGFGKPPPTPSTTELSSDNKDDKDKDKSTPAASSSAFGTSGFASFSKSNPFATALASTGNRSGFGSGFGNPPLPPTPPPPIPPLKPPTPPLDAPADPTTNGPPPSNGEESEQCVLQLRIKTFRLTTSRDVSSSSAPKKFGEWKEMGIGPIRVLQPTVDTVTTHVRLVQRRETTPGGQGTKVLLNTQITTCELSPSFSPPTPPPQPPPVKSSNQKENSSA</sequence>
<feature type="compositionally biased region" description="Low complexity" evidence="1">
    <location>
        <begin position="182"/>
        <end position="201"/>
    </location>
</feature>
<dbReference type="InterPro" id="IPR045255">
    <property type="entry name" value="RanBP1-like"/>
</dbReference>
<feature type="region of interest" description="Disordered" evidence="1">
    <location>
        <begin position="1"/>
        <end position="115"/>
    </location>
</feature>
<feature type="compositionally biased region" description="Pro residues" evidence="1">
    <location>
        <begin position="349"/>
        <end position="361"/>
    </location>
</feature>
<feature type="domain" description="RanBD1" evidence="2">
    <location>
        <begin position="247"/>
        <end position="341"/>
    </location>
</feature>
<dbReference type="PANTHER" id="PTHR23138">
    <property type="entry name" value="RAN BINDING PROTEIN"/>
    <property type="match status" value="1"/>
</dbReference>
<dbReference type="EMBL" id="BLQM01000078">
    <property type="protein sequence ID" value="GMH60353.1"/>
    <property type="molecule type" value="Genomic_DNA"/>
</dbReference>
<name>A0A9W7A0B7_9STRA</name>
<accession>A0A9W7A0B7</accession>
<dbReference type="Proteomes" id="UP001162640">
    <property type="component" value="Unassembled WGS sequence"/>
</dbReference>
<feature type="compositionally biased region" description="Basic and acidic residues" evidence="1">
    <location>
        <begin position="170"/>
        <end position="181"/>
    </location>
</feature>
<dbReference type="PANTHER" id="PTHR23138:SF183">
    <property type="entry name" value="RANBD1 DOMAIN-CONTAINING PROTEIN"/>
    <property type="match status" value="1"/>
</dbReference>
<evidence type="ECO:0000256" key="1">
    <source>
        <dbReference type="SAM" id="MobiDB-lite"/>
    </source>
</evidence>
<reference evidence="4" key="1">
    <citation type="journal article" date="2023" name="Commun. Biol.">
        <title>Genome analysis of Parmales, the sister group of diatoms, reveals the evolutionary specialization of diatoms from phago-mixotrophs to photoautotrophs.</title>
        <authorList>
            <person name="Ban H."/>
            <person name="Sato S."/>
            <person name="Yoshikawa S."/>
            <person name="Yamada K."/>
            <person name="Nakamura Y."/>
            <person name="Ichinomiya M."/>
            <person name="Sato N."/>
            <person name="Blanc-Mathieu R."/>
            <person name="Endo H."/>
            <person name="Kuwata A."/>
            <person name="Ogata H."/>
        </authorList>
    </citation>
    <scope>NUCLEOTIDE SEQUENCE [LARGE SCALE GENOMIC DNA]</scope>
</reference>
<evidence type="ECO:0000313" key="3">
    <source>
        <dbReference type="EMBL" id="GMH60353.1"/>
    </source>
</evidence>
<dbReference type="Pfam" id="PF00638">
    <property type="entry name" value="Ran_BP1"/>
    <property type="match status" value="1"/>
</dbReference>
<dbReference type="GO" id="GO:0005737">
    <property type="term" value="C:cytoplasm"/>
    <property type="evidence" value="ECO:0007669"/>
    <property type="project" value="TreeGrafter"/>
</dbReference>
<evidence type="ECO:0000313" key="4">
    <source>
        <dbReference type="Proteomes" id="UP001162640"/>
    </source>
</evidence>
<dbReference type="Gene3D" id="2.30.29.30">
    <property type="entry name" value="Pleckstrin-homology domain (PH domain)/Phosphotyrosine-binding domain (PTB)"/>
    <property type="match status" value="1"/>
</dbReference>
<feature type="compositionally biased region" description="Low complexity" evidence="1">
    <location>
        <begin position="99"/>
        <end position="115"/>
    </location>
</feature>
<protein>
    <recommendedName>
        <fullName evidence="2">RanBD1 domain-containing protein</fullName>
    </recommendedName>
</protein>
<evidence type="ECO:0000259" key="2">
    <source>
        <dbReference type="PROSITE" id="PS50196"/>
    </source>
</evidence>
<dbReference type="SUPFAM" id="SSF50729">
    <property type="entry name" value="PH domain-like"/>
    <property type="match status" value="1"/>
</dbReference>
<feature type="compositionally biased region" description="Polar residues" evidence="1">
    <location>
        <begin position="202"/>
        <end position="211"/>
    </location>
</feature>
<gene>
    <name evidence="3" type="ORF">TL16_g03027</name>
</gene>
<comment type="caution">
    <text evidence="3">The sequence shown here is derived from an EMBL/GenBank/DDBJ whole genome shotgun (WGS) entry which is preliminary data.</text>
</comment>
<feature type="compositionally biased region" description="Low complexity" evidence="1">
    <location>
        <begin position="58"/>
        <end position="80"/>
    </location>
</feature>
<proteinExistence type="predicted"/>
<dbReference type="AlphaFoldDB" id="A0A9W7A0B7"/>
<feature type="compositionally biased region" description="Basic and acidic residues" evidence="1">
    <location>
        <begin position="36"/>
        <end position="45"/>
    </location>
</feature>
<dbReference type="InterPro" id="IPR011993">
    <property type="entry name" value="PH-like_dom_sf"/>
</dbReference>